<organism evidence="1 2">
    <name type="scientific">Flavobacterium rivuli WB 3.3-2 = DSM 21788</name>
    <dbReference type="NCBI Taxonomy" id="1121895"/>
    <lineage>
        <taxon>Bacteria</taxon>
        <taxon>Pseudomonadati</taxon>
        <taxon>Bacteroidota</taxon>
        <taxon>Flavobacteriia</taxon>
        <taxon>Flavobacteriales</taxon>
        <taxon>Flavobacteriaceae</taxon>
        <taxon>Flavobacterium</taxon>
    </lineage>
</organism>
<accession>A0A0A2M7B0</accession>
<comment type="caution">
    <text evidence="1">The sequence shown here is derived from an EMBL/GenBank/DDBJ whole genome shotgun (WGS) entry which is preliminary data.</text>
</comment>
<dbReference type="Proteomes" id="UP000030152">
    <property type="component" value="Unassembled WGS sequence"/>
</dbReference>
<dbReference type="EMBL" id="JRLX01000005">
    <property type="protein sequence ID" value="KGO87353.1"/>
    <property type="molecule type" value="Genomic_DNA"/>
</dbReference>
<dbReference type="OrthoDB" id="914976at2"/>
<name>A0A0A2M7B0_9FLAO</name>
<proteinExistence type="predicted"/>
<keyword evidence="2" id="KW-1185">Reference proteome</keyword>
<dbReference type="STRING" id="1121895.GCA_000378485_02273"/>
<reference evidence="1 2" key="1">
    <citation type="submission" date="2013-09" db="EMBL/GenBank/DDBJ databases">
        <authorList>
            <person name="Zeng Z."/>
            <person name="Chen C."/>
        </authorList>
    </citation>
    <scope>NUCLEOTIDE SEQUENCE [LARGE SCALE GENOMIC DNA]</scope>
    <source>
        <strain evidence="1 2">WB 3.3-2</strain>
    </source>
</reference>
<sequence length="294" mass="32839">MKLFYTILLVLFCFAIKAQSIVILNAVTKEPVPFATVLARLNQEPVSRDYCNQDGSVKISIKNYDVLEVSCIGFTAVALDKAAVGAEVLLQPVAFQLDEVVITGRTNVVTVGYIDRKKNDFSGIAAEFKDAVFIPNTTGNAGYIKSFLFKIVKAKNRFAYRLHFYKRATGKSYPGEEVTPANIIGFVEKDTKGLTELDLTEYTIEFPETGIFVSIEGLGACDGNGKIIEAKDAYITYEDFQSAEPIYFHQPEFFISTGWINQNERIIRDYKENGNSKPPVEALRVPSFGLKVYR</sequence>
<gene>
    <name evidence="1" type="ORF">Q765_06720</name>
</gene>
<protein>
    <submittedName>
        <fullName evidence="1">Uncharacterized protein</fullName>
    </submittedName>
</protein>
<evidence type="ECO:0000313" key="2">
    <source>
        <dbReference type="Proteomes" id="UP000030152"/>
    </source>
</evidence>
<evidence type="ECO:0000313" key="1">
    <source>
        <dbReference type="EMBL" id="KGO87353.1"/>
    </source>
</evidence>
<dbReference type="RefSeq" id="WP_020213435.1">
    <property type="nucleotide sequence ID" value="NZ_JRLX01000005.1"/>
</dbReference>
<dbReference type="AlphaFoldDB" id="A0A0A2M7B0"/>